<name>F4BYF8_METSG</name>
<proteinExistence type="predicted"/>
<accession>F4BYF8</accession>
<dbReference type="EMBL" id="CP002565">
    <property type="protein sequence ID" value="AEB68830.1"/>
    <property type="molecule type" value="Genomic_DNA"/>
</dbReference>
<feature type="transmembrane region" description="Helical" evidence="1">
    <location>
        <begin position="54"/>
        <end position="73"/>
    </location>
</feature>
<evidence type="ECO:0000256" key="1">
    <source>
        <dbReference type="SAM" id="Phobius"/>
    </source>
</evidence>
<organism evidence="2 3">
    <name type="scientific">Methanothrix soehngenii (strain ATCC 5969 / DSM 3671 / JCM 10134 / NBRC 103675 / OCM 69 / GP-6)</name>
    <name type="common">Methanosaeta concilii</name>
    <dbReference type="NCBI Taxonomy" id="990316"/>
    <lineage>
        <taxon>Archaea</taxon>
        <taxon>Methanobacteriati</taxon>
        <taxon>Methanobacteriota</taxon>
        <taxon>Stenosarchaea group</taxon>
        <taxon>Methanomicrobia</taxon>
        <taxon>Methanotrichales</taxon>
        <taxon>Methanotrichaceae</taxon>
        <taxon>Methanothrix</taxon>
    </lineage>
</organism>
<dbReference type="STRING" id="990316.MCON_2360"/>
<protein>
    <submittedName>
        <fullName evidence="2">Uncharacterized protein</fullName>
    </submittedName>
</protein>
<sequence length="96" mass="11027">MLISLLGYMGIGLIWGWWIGSLSGKITRPLFDGIAAGAATLMFALWAFYLSGMWAPVLFFCAGGLTLYLHLAWRRELIDRFSLPDSEWERRQYHVR</sequence>
<feature type="transmembrane region" description="Helical" evidence="1">
    <location>
        <begin position="6"/>
        <end position="23"/>
    </location>
</feature>
<dbReference type="KEGG" id="mcj:MCON_2360"/>
<reference evidence="2 3" key="1">
    <citation type="journal article" date="2011" name="J. Bacteriol.">
        <title>Complete genome sequence of Methanosaeta concilii, a specialist in aceticlastic methanogenesis.</title>
        <authorList>
            <person name="Barber R.D."/>
            <person name="Zhang L."/>
            <person name="Harnack M."/>
            <person name="Olson M.V."/>
            <person name="Kaul R."/>
            <person name="Ingram-Smith C."/>
            <person name="Smith K.S."/>
        </authorList>
    </citation>
    <scope>NUCLEOTIDE SEQUENCE [LARGE SCALE GENOMIC DNA]</scope>
    <source>
        <strain evidence="3">ATCC 5969 / DSM 3671 / JCM 10134 / NBRC 103675 / OCM 69 / GP-6</strain>
    </source>
</reference>
<keyword evidence="1" id="KW-1133">Transmembrane helix</keyword>
<dbReference type="HOGENOM" id="CLU_2353207_0_0_2"/>
<evidence type="ECO:0000313" key="3">
    <source>
        <dbReference type="Proteomes" id="UP000007807"/>
    </source>
</evidence>
<keyword evidence="1" id="KW-0472">Membrane</keyword>
<keyword evidence="3" id="KW-1185">Reference proteome</keyword>
<dbReference type="AlphaFoldDB" id="F4BYF8"/>
<gene>
    <name evidence="2" type="ordered locus">MCON_2360</name>
</gene>
<dbReference type="Proteomes" id="UP000007807">
    <property type="component" value="Chromosome"/>
</dbReference>
<dbReference type="InParanoid" id="F4BYF8"/>
<evidence type="ECO:0000313" key="2">
    <source>
        <dbReference type="EMBL" id="AEB68830.1"/>
    </source>
</evidence>
<keyword evidence="1" id="KW-0812">Transmembrane</keyword>